<organism evidence="1 2">
    <name type="scientific">Psilocybe cubensis</name>
    <name type="common">Psychedelic mushroom</name>
    <name type="synonym">Stropharia cubensis</name>
    <dbReference type="NCBI Taxonomy" id="181762"/>
    <lineage>
        <taxon>Eukaryota</taxon>
        <taxon>Fungi</taxon>
        <taxon>Dikarya</taxon>
        <taxon>Basidiomycota</taxon>
        <taxon>Agaricomycotina</taxon>
        <taxon>Agaricomycetes</taxon>
        <taxon>Agaricomycetidae</taxon>
        <taxon>Agaricales</taxon>
        <taxon>Agaricineae</taxon>
        <taxon>Strophariaceae</taxon>
        <taxon>Psilocybe</taxon>
    </lineage>
</organism>
<dbReference type="EMBL" id="JAFIQS020000004">
    <property type="protein sequence ID" value="KAH9482866.1"/>
    <property type="molecule type" value="Genomic_DNA"/>
</dbReference>
<gene>
    <name evidence="1" type="ORF">JR316_0004966</name>
</gene>
<name>A0ACB8H4U3_PSICU</name>
<proteinExistence type="predicted"/>
<comment type="caution">
    <text evidence="1">The sequence shown here is derived from an EMBL/GenBank/DDBJ whole genome shotgun (WGS) entry which is preliminary data.</text>
</comment>
<keyword evidence="1" id="KW-0031">Aminopeptidase</keyword>
<dbReference type="Proteomes" id="UP000664032">
    <property type="component" value="Unassembled WGS sequence"/>
</dbReference>
<sequence>MASIDNSRDHREACVRIPSEDYHDQGISSLLGPKFYSGTIVRIEGSSTTDDSVVVIGAHQDSTNLWPFLPAPGADDDGSGTVTILESYRALIAADFRPTRTIEFHWYSAEEGGLLGSQAIAKDYEDRSINVIAMSQLVRYDGMGQGYSFFLSLVKKLNHVFNRGEHARKWGSSQTSPMAGKRIELDFYAEFSTFSETGFSLTNFNKALVDLYLDIPYAETKCGYACSDQLRDTITLAPAVHADH</sequence>
<evidence type="ECO:0000313" key="1">
    <source>
        <dbReference type="EMBL" id="KAH9482866.1"/>
    </source>
</evidence>
<keyword evidence="1" id="KW-0645">Protease</keyword>
<evidence type="ECO:0000313" key="2">
    <source>
        <dbReference type="Proteomes" id="UP000664032"/>
    </source>
</evidence>
<protein>
    <submittedName>
        <fullName evidence="1">Leucine aminopeptidase 1</fullName>
    </submittedName>
</protein>
<keyword evidence="1" id="KW-0378">Hydrolase</keyword>
<accession>A0ACB8H4U3</accession>
<keyword evidence="2" id="KW-1185">Reference proteome</keyword>
<reference evidence="1" key="1">
    <citation type="submission" date="2021-10" db="EMBL/GenBank/DDBJ databases">
        <title>Psilocybe cubensis genome.</title>
        <authorList>
            <person name="Mckernan K.J."/>
            <person name="Crawford S."/>
            <person name="Trippe A."/>
            <person name="Kane L.T."/>
            <person name="Mclaughlin S."/>
        </authorList>
    </citation>
    <scope>NUCLEOTIDE SEQUENCE</scope>
    <source>
        <strain evidence="1">MGC-MH-2018</strain>
    </source>
</reference>